<sequence>MSSPLNNRFEQAYAEFEEQKNAMAEFERRLAEKASTLTAKNRAVSVTVDGQGDVVEISFPTGAYRKMAPAELGALLVETIDAARTQARAGTTELLDSFLPGGMPAFDLLNSSVEFDEIMSQAMRAADRMFSNLPSSGARREES</sequence>
<evidence type="ECO:0000256" key="1">
    <source>
        <dbReference type="SAM" id="Coils"/>
    </source>
</evidence>
<dbReference type="Gene3D" id="3.30.1310.10">
    <property type="entry name" value="Nucleoid-associated protein YbaB-like domain"/>
    <property type="match status" value="1"/>
</dbReference>
<keyword evidence="2" id="KW-0238">DNA-binding</keyword>
<dbReference type="GO" id="GO:0003677">
    <property type="term" value="F:DNA binding"/>
    <property type="evidence" value="ECO:0007669"/>
    <property type="project" value="UniProtKB-KW"/>
</dbReference>
<dbReference type="EMBL" id="SHKK01000001">
    <property type="protein sequence ID" value="RZT79452.1"/>
    <property type="molecule type" value="Genomic_DNA"/>
</dbReference>
<keyword evidence="1" id="KW-0175">Coiled coil</keyword>
<feature type="coiled-coil region" evidence="1">
    <location>
        <begin position="9"/>
        <end position="36"/>
    </location>
</feature>
<dbReference type="InterPro" id="IPR004401">
    <property type="entry name" value="YbaB/EbfC"/>
</dbReference>
<dbReference type="Proteomes" id="UP000293781">
    <property type="component" value="Unassembled WGS sequence"/>
</dbReference>
<dbReference type="Pfam" id="PF02575">
    <property type="entry name" value="YbaB_DNA_bd"/>
    <property type="match status" value="1"/>
</dbReference>
<keyword evidence="3" id="KW-1185">Reference proteome</keyword>
<comment type="caution">
    <text evidence="2">The sequence shown here is derived from an EMBL/GenBank/DDBJ whole genome shotgun (WGS) entry which is preliminary data.</text>
</comment>
<reference evidence="2 3" key="1">
    <citation type="submission" date="2019-02" db="EMBL/GenBank/DDBJ databases">
        <title>Sequencing the genomes of 1000 actinobacteria strains.</title>
        <authorList>
            <person name="Klenk H.-P."/>
        </authorList>
    </citation>
    <scope>NUCLEOTIDE SEQUENCE [LARGE SCALE GENOMIC DNA]</scope>
    <source>
        <strain evidence="2 3">DSM 45888</strain>
    </source>
</reference>
<accession>A0A4Q7UDX4</accession>
<name>A0A4Q7UDX4_9ACTN</name>
<dbReference type="OrthoDB" id="5118533at2"/>
<gene>
    <name evidence="2" type="ORF">EV382_2651</name>
</gene>
<evidence type="ECO:0000313" key="2">
    <source>
        <dbReference type="EMBL" id="RZT79452.1"/>
    </source>
</evidence>
<protein>
    <submittedName>
        <fullName evidence="2">DNA-binding protein YbaB</fullName>
    </submittedName>
</protein>
<dbReference type="InterPro" id="IPR036894">
    <property type="entry name" value="YbaB-like_sf"/>
</dbReference>
<dbReference type="RefSeq" id="WP_130401881.1">
    <property type="nucleotide sequence ID" value="NZ_SHKK01000001.1"/>
</dbReference>
<evidence type="ECO:0000313" key="3">
    <source>
        <dbReference type="Proteomes" id="UP000293781"/>
    </source>
</evidence>
<proteinExistence type="predicted"/>
<dbReference type="SUPFAM" id="SSF82607">
    <property type="entry name" value="YbaB-like"/>
    <property type="match status" value="1"/>
</dbReference>
<dbReference type="AlphaFoldDB" id="A0A4Q7UDX4"/>
<organism evidence="2 3">
    <name type="scientific">Micromonospora violae</name>
    <dbReference type="NCBI Taxonomy" id="1278207"/>
    <lineage>
        <taxon>Bacteria</taxon>
        <taxon>Bacillati</taxon>
        <taxon>Actinomycetota</taxon>
        <taxon>Actinomycetes</taxon>
        <taxon>Micromonosporales</taxon>
        <taxon>Micromonosporaceae</taxon>
        <taxon>Micromonospora</taxon>
    </lineage>
</organism>